<dbReference type="KEGG" id="hyj:FHG12_16120"/>
<keyword evidence="3" id="KW-0813">Transport</keyword>
<dbReference type="PANTHER" id="PTHR31686:SF1">
    <property type="entry name" value="SULFITE EFFLUX PUMP SSU1"/>
    <property type="match status" value="1"/>
</dbReference>
<dbReference type="InterPro" id="IPR004695">
    <property type="entry name" value="SLAC1/Mae1/Ssu1/TehA"/>
</dbReference>
<sequence>MKKTIRQFPPAYFAMVMSTGIISLAAKELEMKGIAEAFFYLNLLIYPLFLLLLALRAFLDFKGLWAELTSHAKGANFLALVPATCLVGNQFVQLRHNQAVGNALWVLALASWLVLSYSFLLGVSIGEEKPDLEKGLTGSWLLLVVATESLAVLGAKLVSGWPVPLEVGFVGAIGAFLLGSLLYVVLITLLIYRLTFVRLGEEEVGAAYWISVGASAITVLAGTTLVSALDKAHVLSDIVPFVKGWSVLFWVVSSWWIPLVAGLRLWNHLRTRPAFAYSPPYWSMVFPLGMYTAATLRLAEALSVHQLQSISAGFIYVALLAWVLTFGGMFYHFATAARTPQPA</sequence>
<feature type="transmembrane region" description="Helical" evidence="8">
    <location>
        <begin position="281"/>
        <end position="299"/>
    </location>
</feature>
<dbReference type="OrthoDB" id="958273at2"/>
<feature type="transmembrane region" description="Helical" evidence="8">
    <location>
        <begin position="241"/>
        <end position="261"/>
    </location>
</feature>
<dbReference type="Proteomes" id="UP000305398">
    <property type="component" value="Chromosome"/>
</dbReference>
<reference evidence="9 10" key="1">
    <citation type="submission" date="2019-06" db="EMBL/GenBank/DDBJ databases">
        <authorList>
            <person name="Srinivasan S."/>
        </authorList>
    </citation>
    <scope>NUCLEOTIDE SEQUENCE [LARGE SCALE GENOMIC DNA]</scope>
    <source>
        <strain evidence="9 10">17J68-5</strain>
    </source>
</reference>
<keyword evidence="6 8" id="KW-1133">Transmembrane helix</keyword>
<protein>
    <submittedName>
        <fullName evidence="9">C4-dicarboxylate ABC transporter</fullName>
    </submittedName>
</protein>
<dbReference type="AlphaFoldDB" id="A0A5B8A2X5"/>
<feature type="transmembrane region" description="Helical" evidence="8">
    <location>
        <begin position="167"/>
        <end position="194"/>
    </location>
</feature>
<dbReference type="RefSeq" id="WP_139516703.1">
    <property type="nucleotide sequence ID" value="NZ_CP040896.1"/>
</dbReference>
<feature type="transmembrane region" description="Helical" evidence="8">
    <location>
        <begin position="104"/>
        <end position="125"/>
    </location>
</feature>
<gene>
    <name evidence="9" type="ORF">FHG12_16120</name>
</gene>
<evidence type="ECO:0000256" key="1">
    <source>
        <dbReference type="ARBA" id="ARBA00004651"/>
    </source>
</evidence>
<evidence type="ECO:0000313" key="10">
    <source>
        <dbReference type="Proteomes" id="UP000305398"/>
    </source>
</evidence>
<organism evidence="9 10">
    <name type="scientific">Hymenobacter jejuensis</name>
    <dbReference type="NCBI Taxonomy" id="2502781"/>
    <lineage>
        <taxon>Bacteria</taxon>
        <taxon>Pseudomonadati</taxon>
        <taxon>Bacteroidota</taxon>
        <taxon>Cytophagia</taxon>
        <taxon>Cytophagales</taxon>
        <taxon>Hymenobacteraceae</taxon>
        <taxon>Hymenobacter</taxon>
    </lineage>
</organism>
<dbReference type="Pfam" id="PF03595">
    <property type="entry name" value="SLAC1"/>
    <property type="match status" value="1"/>
</dbReference>
<dbReference type="GO" id="GO:0005886">
    <property type="term" value="C:plasma membrane"/>
    <property type="evidence" value="ECO:0007669"/>
    <property type="project" value="UniProtKB-SubCell"/>
</dbReference>
<feature type="transmembrane region" description="Helical" evidence="8">
    <location>
        <begin position="38"/>
        <end position="59"/>
    </location>
</feature>
<keyword evidence="5 8" id="KW-0812">Transmembrane</keyword>
<evidence type="ECO:0000256" key="4">
    <source>
        <dbReference type="ARBA" id="ARBA00022475"/>
    </source>
</evidence>
<name>A0A5B8A2X5_9BACT</name>
<keyword evidence="10" id="KW-1185">Reference proteome</keyword>
<accession>A0A5B8A2X5</accession>
<evidence type="ECO:0000256" key="7">
    <source>
        <dbReference type="ARBA" id="ARBA00023136"/>
    </source>
</evidence>
<feature type="transmembrane region" description="Helical" evidence="8">
    <location>
        <begin position="206"/>
        <end position="229"/>
    </location>
</feature>
<dbReference type="PANTHER" id="PTHR31686">
    <property type="match status" value="1"/>
</dbReference>
<keyword evidence="4" id="KW-1003">Cell membrane</keyword>
<feature type="transmembrane region" description="Helical" evidence="8">
    <location>
        <begin position="74"/>
        <end position="92"/>
    </location>
</feature>
<keyword evidence="7 8" id="KW-0472">Membrane</keyword>
<comment type="subcellular location">
    <subcellularLocation>
        <location evidence="1">Cell membrane</location>
        <topology evidence="1">Multi-pass membrane protein</topology>
    </subcellularLocation>
</comment>
<dbReference type="GO" id="GO:0000319">
    <property type="term" value="F:sulfite transmembrane transporter activity"/>
    <property type="evidence" value="ECO:0007669"/>
    <property type="project" value="TreeGrafter"/>
</dbReference>
<evidence type="ECO:0000256" key="6">
    <source>
        <dbReference type="ARBA" id="ARBA00022989"/>
    </source>
</evidence>
<dbReference type="EMBL" id="CP040896">
    <property type="protein sequence ID" value="QDA61529.1"/>
    <property type="molecule type" value="Genomic_DNA"/>
</dbReference>
<feature type="transmembrane region" description="Helical" evidence="8">
    <location>
        <begin position="311"/>
        <end position="334"/>
    </location>
</feature>
<dbReference type="InterPro" id="IPR038665">
    <property type="entry name" value="Voltage-dep_anion_channel_sf"/>
</dbReference>
<evidence type="ECO:0000256" key="3">
    <source>
        <dbReference type="ARBA" id="ARBA00022448"/>
    </source>
</evidence>
<dbReference type="Gene3D" id="1.50.10.150">
    <property type="entry name" value="Voltage-dependent anion channel"/>
    <property type="match status" value="1"/>
</dbReference>
<evidence type="ECO:0000256" key="2">
    <source>
        <dbReference type="ARBA" id="ARBA00008566"/>
    </source>
</evidence>
<comment type="similarity">
    <text evidence="2">Belongs to the tellurite-resistance/dicarboxylate transporter (TDT) family.</text>
</comment>
<dbReference type="InterPro" id="IPR051629">
    <property type="entry name" value="Sulfite_efflux_TDT"/>
</dbReference>
<dbReference type="CDD" id="cd09319">
    <property type="entry name" value="TDT_like_1"/>
    <property type="match status" value="1"/>
</dbReference>
<evidence type="ECO:0000313" key="9">
    <source>
        <dbReference type="EMBL" id="QDA61529.1"/>
    </source>
</evidence>
<evidence type="ECO:0000256" key="8">
    <source>
        <dbReference type="SAM" id="Phobius"/>
    </source>
</evidence>
<evidence type="ECO:0000256" key="5">
    <source>
        <dbReference type="ARBA" id="ARBA00022692"/>
    </source>
</evidence>
<proteinExistence type="inferred from homology"/>